<dbReference type="EMBL" id="CP043046">
    <property type="protein sequence ID" value="QEI07012.1"/>
    <property type="molecule type" value="Genomic_DNA"/>
</dbReference>
<dbReference type="Gene3D" id="3.30.70.1560">
    <property type="entry name" value="Alpha-L RNA-binding motif"/>
    <property type="match status" value="1"/>
</dbReference>
<feature type="compositionally biased region" description="Low complexity" evidence="6">
    <location>
        <begin position="42"/>
        <end position="68"/>
    </location>
</feature>
<name>A0A5C0AX19_9BURK</name>
<dbReference type="AlphaFoldDB" id="A0A5C0AX19"/>
<dbReference type="GO" id="GO:0003723">
    <property type="term" value="F:RNA binding"/>
    <property type="evidence" value="ECO:0007669"/>
    <property type="project" value="UniProtKB-KW"/>
</dbReference>
<feature type="compositionally biased region" description="Low complexity" evidence="6">
    <location>
        <begin position="130"/>
        <end position="143"/>
    </location>
</feature>
<dbReference type="PANTHER" id="PTHR47683:SF3">
    <property type="entry name" value="RIBOSOMAL LARGE SUBUNIT PSEUDOURIDINE SYNTHASE B"/>
    <property type="match status" value="1"/>
</dbReference>
<dbReference type="Gene3D" id="3.30.70.580">
    <property type="entry name" value="Pseudouridine synthase I, catalytic domain, N-terminal subdomain"/>
    <property type="match status" value="1"/>
</dbReference>
<evidence type="ECO:0000256" key="1">
    <source>
        <dbReference type="ARBA" id="ARBA00008348"/>
    </source>
</evidence>
<dbReference type="InterPro" id="IPR020103">
    <property type="entry name" value="PsdUridine_synth_cat_dom_sf"/>
</dbReference>
<keyword evidence="9" id="KW-1185">Reference proteome</keyword>
<feature type="compositionally biased region" description="Gly residues" evidence="6">
    <location>
        <begin position="514"/>
        <end position="525"/>
    </location>
</feature>
<sequence>MNDTPHDIPHDAPADGAATSGGDKAKGRRNLRTPFRRRRAGEPVAEGASGGAAAADGEAPAADAAARPPRAPRQRKKPLPEGAEAAAAPAAARGEGAAPRGRGPRKPRGPRPDGQRGEGQRGEGQREGQRSSASRAPRASRAPVVQEIEETYIPLDPEAQRMAEVEAEEALSFLEQAPDIKKRLTRFLSSDAVAPKLHKVLAEAGIGSRREMEDLIVAGRVSVNGEPAHIGQRVLPTDQVRVNGKLVQRRASGRPPRVVLYHKPAGEIVTQDDPEGRATVFGRLPKIKSGKWVSVGRLDLNTEGLLIFTTSGDLANRMMHPRYEIEREYAVRVLGEMSEEQRTALIEGITLDDGVAAFGSLDYLGGDGSNRWYRVTLQEGRNREVRRMFEAVGVMVSRLIRTRFGDIVLPRTLRRGRWDELEGDVTTALMVQLGLIRADAEESSSRRGRTAQPLSHDSALPPGFGTLSQNGMHGARVGRRGQVQGGAPFGNASYPSDPFGTGVAMSIGFANGHPNGGHNGNGGPDVDGNRSAPRRGGKPSGAPATGQRAGQGGQRRRTRGAQPAGAPAASNPWATGHRVAGETAGTKGPRSGSRGNGPRGAASGGQRSAAGGAGGAGGQRNAGPGGARSGGPGAPRAAGSRGPRTNDGNSSRGRGPSDERQPRGPAAHESRLGVIGGGGGGSRGGRRGRD</sequence>
<dbReference type="FunFam" id="3.10.290.10:FF:000003">
    <property type="entry name" value="Pseudouridine synthase"/>
    <property type="match status" value="1"/>
</dbReference>
<feature type="compositionally biased region" description="Basic and acidic residues" evidence="6">
    <location>
        <begin position="1"/>
        <end position="13"/>
    </location>
</feature>
<feature type="compositionally biased region" description="Basic and acidic residues" evidence="6">
    <location>
        <begin position="655"/>
        <end position="671"/>
    </location>
</feature>
<dbReference type="CDD" id="cd02556">
    <property type="entry name" value="PseudoU_synth_RluB"/>
    <property type="match status" value="1"/>
</dbReference>
<reference evidence="8 9" key="1">
    <citation type="submission" date="2019-08" db="EMBL/GenBank/DDBJ databases">
        <title>Amphibian skin-associated Pigmentiphaga: genome sequence and occurrence across geography and hosts.</title>
        <authorList>
            <person name="Bletz M.C."/>
            <person name="Bunk B."/>
            <person name="Sproeer C."/>
            <person name="Biwer P."/>
            <person name="Reiter S."/>
            <person name="Rabemananjara F.C.E."/>
            <person name="Schulz S."/>
            <person name="Overmann J."/>
            <person name="Vences M."/>
        </authorList>
    </citation>
    <scope>NUCLEOTIDE SEQUENCE [LARGE SCALE GENOMIC DNA]</scope>
    <source>
        <strain evidence="8 9">Mada1488</strain>
    </source>
</reference>
<feature type="compositionally biased region" description="Gly residues" evidence="6">
    <location>
        <begin position="674"/>
        <end position="683"/>
    </location>
</feature>
<keyword evidence="3 5" id="KW-0413">Isomerase</keyword>
<dbReference type="PANTHER" id="PTHR47683">
    <property type="entry name" value="PSEUDOURIDINE SYNTHASE FAMILY PROTEIN-RELATED"/>
    <property type="match status" value="1"/>
</dbReference>
<dbReference type="OrthoDB" id="9807213at2"/>
<feature type="region of interest" description="Disordered" evidence="6">
    <location>
        <begin position="1"/>
        <end position="145"/>
    </location>
</feature>
<dbReference type="InterPro" id="IPR036986">
    <property type="entry name" value="S4_RNA-bd_sf"/>
</dbReference>
<dbReference type="InterPro" id="IPR050343">
    <property type="entry name" value="RsuA_PseudoU_synthase"/>
</dbReference>
<dbReference type="InterPro" id="IPR000748">
    <property type="entry name" value="PsdUridine_synth_RsuA/RluB/E/F"/>
</dbReference>
<dbReference type="RefSeq" id="WP_148816059.1">
    <property type="nucleotide sequence ID" value="NZ_CP043046.1"/>
</dbReference>
<dbReference type="Pfam" id="PF01479">
    <property type="entry name" value="S4"/>
    <property type="match status" value="1"/>
</dbReference>
<evidence type="ECO:0000259" key="7">
    <source>
        <dbReference type="SMART" id="SM00363"/>
    </source>
</evidence>
<accession>A0A5C0AX19</accession>
<dbReference type="GO" id="GO:0000455">
    <property type="term" value="P:enzyme-directed rRNA pseudouridine synthesis"/>
    <property type="evidence" value="ECO:0007669"/>
    <property type="project" value="UniProtKB-ARBA"/>
</dbReference>
<keyword evidence="2 4" id="KW-0694">RNA-binding</keyword>
<protein>
    <recommendedName>
        <fullName evidence="5">Pseudouridine synthase</fullName>
        <ecNumber evidence="5">5.4.99.-</ecNumber>
    </recommendedName>
</protein>
<feature type="domain" description="RNA-binding S4" evidence="7">
    <location>
        <begin position="195"/>
        <end position="256"/>
    </location>
</feature>
<dbReference type="EC" id="5.4.99.-" evidence="5"/>
<dbReference type="NCBIfam" id="NF007976">
    <property type="entry name" value="PRK10700.1"/>
    <property type="match status" value="1"/>
</dbReference>
<dbReference type="InterPro" id="IPR042092">
    <property type="entry name" value="PsdUridine_s_RsuA/RluB/E/F_cat"/>
</dbReference>
<dbReference type="KEGG" id="pacr:FXN63_15075"/>
<dbReference type="PROSITE" id="PS50889">
    <property type="entry name" value="S4"/>
    <property type="match status" value="1"/>
</dbReference>
<dbReference type="InterPro" id="IPR020094">
    <property type="entry name" value="TruA/RsuA/RluB/E/F_N"/>
</dbReference>
<evidence type="ECO:0000256" key="4">
    <source>
        <dbReference type="PROSITE-ProRule" id="PRU00182"/>
    </source>
</evidence>
<organism evidence="8 9">
    <name type="scientific">Pigmentiphaga aceris</name>
    <dbReference type="NCBI Taxonomy" id="1940612"/>
    <lineage>
        <taxon>Bacteria</taxon>
        <taxon>Pseudomonadati</taxon>
        <taxon>Pseudomonadota</taxon>
        <taxon>Betaproteobacteria</taxon>
        <taxon>Burkholderiales</taxon>
        <taxon>Alcaligenaceae</taxon>
        <taxon>Pigmentiphaga</taxon>
    </lineage>
</organism>
<dbReference type="GO" id="GO:0005829">
    <property type="term" value="C:cytosol"/>
    <property type="evidence" value="ECO:0007669"/>
    <property type="project" value="UniProtKB-ARBA"/>
</dbReference>
<dbReference type="SMART" id="SM00363">
    <property type="entry name" value="S4"/>
    <property type="match status" value="1"/>
</dbReference>
<evidence type="ECO:0000256" key="5">
    <source>
        <dbReference type="RuleBase" id="RU003887"/>
    </source>
</evidence>
<dbReference type="InterPro" id="IPR018496">
    <property type="entry name" value="PsdUridine_synth_RsuA/RluB_CS"/>
</dbReference>
<evidence type="ECO:0000256" key="3">
    <source>
        <dbReference type="ARBA" id="ARBA00023235"/>
    </source>
</evidence>
<evidence type="ECO:0000256" key="6">
    <source>
        <dbReference type="SAM" id="MobiDB-lite"/>
    </source>
</evidence>
<evidence type="ECO:0000256" key="2">
    <source>
        <dbReference type="ARBA" id="ARBA00022884"/>
    </source>
</evidence>
<dbReference type="GO" id="GO:0120159">
    <property type="term" value="F:rRNA pseudouridine synthase activity"/>
    <property type="evidence" value="ECO:0007669"/>
    <property type="project" value="UniProtKB-ARBA"/>
</dbReference>
<proteinExistence type="inferred from homology"/>
<feature type="compositionally biased region" description="Low complexity" evidence="6">
    <location>
        <begin position="634"/>
        <end position="643"/>
    </location>
</feature>
<dbReference type="SUPFAM" id="SSF55174">
    <property type="entry name" value="Alpha-L RNA-binding motif"/>
    <property type="match status" value="1"/>
</dbReference>
<dbReference type="InterPro" id="IPR002942">
    <property type="entry name" value="S4_RNA-bd"/>
</dbReference>
<feature type="compositionally biased region" description="Basic and acidic residues" evidence="6">
    <location>
        <begin position="110"/>
        <end position="129"/>
    </location>
</feature>
<dbReference type="Gene3D" id="3.10.290.10">
    <property type="entry name" value="RNA-binding S4 domain"/>
    <property type="match status" value="1"/>
</dbReference>
<feature type="region of interest" description="Disordered" evidence="6">
    <location>
        <begin position="510"/>
        <end position="690"/>
    </location>
</feature>
<feature type="compositionally biased region" description="Low complexity" evidence="6">
    <location>
        <begin position="80"/>
        <end position="101"/>
    </location>
</feature>
<dbReference type="Pfam" id="PF00849">
    <property type="entry name" value="PseudoU_synth_2"/>
    <property type="match status" value="1"/>
</dbReference>
<evidence type="ECO:0000313" key="9">
    <source>
        <dbReference type="Proteomes" id="UP000325161"/>
    </source>
</evidence>
<dbReference type="SUPFAM" id="SSF55120">
    <property type="entry name" value="Pseudouridine synthase"/>
    <property type="match status" value="1"/>
</dbReference>
<feature type="compositionally biased region" description="Basic residues" evidence="6">
    <location>
        <begin position="26"/>
        <end position="39"/>
    </location>
</feature>
<feature type="region of interest" description="Disordered" evidence="6">
    <location>
        <begin position="440"/>
        <end position="473"/>
    </location>
</feature>
<dbReference type="Proteomes" id="UP000325161">
    <property type="component" value="Chromosome"/>
</dbReference>
<feature type="compositionally biased region" description="Low complexity" evidence="6">
    <location>
        <begin position="599"/>
        <end position="610"/>
    </location>
</feature>
<feature type="compositionally biased region" description="Low complexity" evidence="6">
    <location>
        <begin position="560"/>
        <end position="569"/>
    </location>
</feature>
<dbReference type="CDD" id="cd00165">
    <property type="entry name" value="S4"/>
    <property type="match status" value="1"/>
</dbReference>
<dbReference type="NCBIfam" id="TIGR00093">
    <property type="entry name" value="pseudouridine synthase"/>
    <property type="match status" value="1"/>
</dbReference>
<dbReference type="PROSITE" id="PS01149">
    <property type="entry name" value="PSI_RSU"/>
    <property type="match status" value="1"/>
</dbReference>
<evidence type="ECO:0000313" key="8">
    <source>
        <dbReference type="EMBL" id="QEI07012.1"/>
    </source>
</evidence>
<dbReference type="FunFam" id="3.30.70.1560:FF:000001">
    <property type="entry name" value="Pseudouridine synthase"/>
    <property type="match status" value="1"/>
</dbReference>
<comment type="similarity">
    <text evidence="1 5">Belongs to the pseudouridine synthase RsuA family.</text>
</comment>
<gene>
    <name evidence="8" type="ORF">FXN63_15075</name>
</gene>
<feature type="compositionally biased region" description="Gly residues" evidence="6">
    <location>
        <begin position="611"/>
        <end position="633"/>
    </location>
</feature>
<dbReference type="InterPro" id="IPR006145">
    <property type="entry name" value="PsdUridine_synth_RsuA/RluA"/>
</dbReference>